<dbReference type="EMBL" id="BMJJ01000009">
    <property type="protein sequence ID" value="GGD30918.1"/>
    <property type="molecule type" value="Genomic_DNA"/>
</dbReference>
<gene>
    <name evidence="1" type="ORF">GCM10011335_37470</name>
</gene>
<protein>
    <submittedName>
        <fullName evidence="1">Uncharacterized protein</fullName>
    </submittedName>
</protein>
<reference evidence="1" key="1">
    <citation type="journal article" date="2014" name="Int. J. Syst. Evol. Microbiol.">
        <title>Complete genome sequence of Corynebacterium casei LMG S-19264T (=DSM 44701T), isolated from a smear-ripened cheese.</title>
        <authorList>
            <consortium name="US DOE Joint Genome Institute (JGI-PGF)"/>
            <person name="Walter F."/>
            <person name="Albersmeier A."/>
            <person name="Kalinowski J."/>
            <person name="Ruckert C."/>
        </authorList>
    </citation>
    <scope>NUCLEOTIDE SEQUENCE</scope>
    <source>
        <strain evidence="1">CGMCC 1.15493</strain>
    </source>
</reference>
<organism evidence="1 2">
    <name type="scientific">Aureimonas glaciei</name>
    <dbReference type="NCBI Taxonomy" id="1776957"/>
    <lineage>
        <taxon>Bacteria</taxon>
        <taxon>Pseudomonadati</taxon>
        <taxon>Pseudomonadota</taxon>
        <taxon>Alphaproteobacteria</taxon>
        <taxon>Hyphomicrobiales</taxon>
        <taxon>Aurantimonadaceae</taxon>
        <taxon>Aureimonas</taxon>
    </lineage>
</organism>
<dbReference type="Proteomes" id="UP000613160">
    <property type="component" value="Unassembled WGS sequence"/>
</dbReference>
<name>A0A916Y5Q8_9HYPH</name>
<reference evidence="1" key="2">
    <citation type="submission" date="2020-09" db="EMBL/GenBank/DDBJ databases">
        <authorList>
            <person name="Sun Q."/>
            <person name="Zhou Y."/>
        </authorList>
    </citation>
    <scope>NUCLEOTIDE SEQUENCE</scope>
    <source>
        <strain evidence="1">CGMCC 1.15493</strain>
    </source>
</reference>
<comment type="caution">
    <text evidence="1">The sequence shown here is derived from an EMBL/GenBank/DDBJ whole genome shotgun (WGS) entry which is preliminary data.</text>
</comment>
<proteinExistence type="predicted"/>
<dbReference type="RefSeq" id="WP_188853562.1">
    <property type="nucleotide sequence ID" value="NZ_BMJJ01000009.1"/>
</dbReference>
<evidence type="ECO:0000313" key="1">
    <source>
        <dbReference type="EMBL" id="GGD30918.1"/>
    </source>
</evidence>
<keyword evidence="2" id="KW-1185">Reference proteome</keyword>
<evidence type="ECO:0000313" key="2">
    <source>
        <dbReference type="Proteomes" id="UP000613160"/>
    </source>
</evidence>
<dbReference type="AlphaFoldDB" id="A0A916Y5Q8"/>
<sequence length="82" mass="9076">MMKVAIHFDEDGEFRIYQSGEGVTVYVIDDRVPNDRVYQLQPASQADEIEALIGKSPIGSADDEKHDFITAQILGGYYGGSH</sequence>
<accession>A0A916Y5Q8</accession>